<name>A0A1F5YBP3_9BACT</name>
<proteinExistence type="predicted"/>
<keyword evidence="1" id="KW-1133">Transmembrane helix</keyword>
<organism evidence="2 3">
    <name type="scientific">Candidatus Glassbacteria bacterium RBG_16_58_8</name>
    <dbReference type="NCBI Taxonomy" id="1817866"/>
    <lineage>
        <taxon>Bacteria</taxon>
        <taxon>Candidatus Glassiibacteriota</taxon>
    </lineage>
</organism>
<accession>A0A1F5YBP3</accession>
<evidence type="ECO:0000313" key="2">
    <source>
        <dbReference type="EMBL" id="OGF97638.1"/>
    </source>
</evidence>
<gene>
    <name evidence="2" type="ORF">A2Z06_01115</name>
</gene>
<dbReference type="InterPro" id="IPR004704">
    <property type="entry name" value="PTS_IID_man"/>
</dbReference>
<feature type="transmembrane region" description="Helical" evidence="1">
    <location>
        <begin position="241"/>
        <end position="259"/>
    </location>
</feature>
<evidence type="ECO:0000256" key="1">
    <source>
        <dbReference type="SAM" id="Phobius"/>
    </source>
</evidence>
<dbReference type="PANTHER" id="PTHR32502:SF27">
    <property type="entry name" value="PTS SYSTEM, MANNOSE-SPECIFIC IID COMPONENT"/>
    <property type="match status" value="1"/>
</dbReference>
<dbReference type="PROSITE" id="PS51108">
    <property type="entry name" value="PTS_EIID"/>
    <property type="match status" value="1"/>
</dbReference>
<dbReference type="PANTHER" id="PTHR32502">
    <property type="entry name" value="N-ACETYLGALACTOSAMINE PERMEASE II COMPONENT-RELATED"/>
    <property type="match status" value="1"/>
</dbReference>
<sequence>MCPESGNRPRLRRLDLLRIFLRSFLIQASWNYQGMLNLGFLFAIMPGLDRLYDERKDRVKAAIRHAGFFNTHPYMASYALGATLAAEEEAIGKGDEKAFEEVIRLKRSLCGPLGSLGDHIVWGRWRPMCAVIGVFGAALWGGWGPLIFLVLYNTLHLGIRYRGIRVSYRDRLNFIDELSGPVYRMLPVIGERAGSFIMGGLVVTFVGFYGSFTLPTRLAFLAGLLVTSYLLRTIKRFQASHGALFVVWLSVTLFGASHWSR</sequence>
<feature type="transmembrane region" description="Helical" evidence="1">
    <location>
        <begin position="193"/>
        <end position="212"/>
    </location>
</feature>
<comment type="caution">
    <text evidence="2">The sequence shown here is derived from an EMBL/GenBank/DDBJ whole genome shotgun (WGS) entry which is preliminary data.</text>
</comment>
<keyword evidence="1" id="KW-0812">Transmembrane</keyword>
<keyword evidence="1" id="KW-0472">Membrane</keyword>
<reference evidence="2 3" key="1">
    <citation type="journal article" date="2016" name="Nat. Commun.">
        <title>Thousands of microbial genomes shed light on interconnected biogeochemical processes in an aquifer system.</title>
        <authorList>
            <person name="Anantharaman K."/>
            <person name="Brown C.T."/>
            <person name="Hug L.A."/>
            <person name="Sharon I."/>
            <person name="Castelle C.J."/>
            <person name="Probst A.J."/>
            <person name="Thomas B.C."/>
            <person name="Singh A."/>
            <person name="Wilkins M.J."/>
            <person name="Karaoz U."/>
            <person name="Brodie E.L."/>
            <person name="Williams K.H."/>
            <person name="Hubbard S.S."/>
            <person name="Banfield J.F."/>
        </authorList>
    </citation>
    <scope>NUCLEOTIDE SEQUENCE [LARGE SCALE GENOMIC DNA]</scope>
</reference>
<feature type="transmembrane region" description="Helical" evidence="1">
    <location>
        <begin position="20"/>
        <end position="45"/>
    </location>
</feature>
<dbReference type="GO" id="GO:0005886">
    <property type="term" value="C:plasma membrane"/>
    <property type="evidence" value="ECO:0007669"/>
    <property type="project" value="TreeGrafter"/>
</dbReference>
<protein>
    <recommendedName>
        <fullName evidence="4">PTS mannose transporter subunit IID</fullName>
    </recommendedName>
</protein>
<evidence type="ECO:0008006" key="4">
    <source>
        <dbReference type="Google" id="ProtNLM"/>
    </source>
</evidence>
<dbReference type="GO" id="GO:0009401">
    <property type="term" value="P:phosphoenolpyruvate-dependent sugar phosphotransferase system"/>
    <property type="evidence" value="ECO:0007669"/>
    <property type="project" value="InterPro"/>
</dbReference>
<dbReference type="AlphaFoldDB" id="A0A1F5YBP3"/>
<evidence type="ECO:0000313" key="3">
    <source>
        <dbReference type="Proteomes" id="UP000179034"/>
    </source>
</evidence>
<feature type="transmembrane region" description="Helical" evidence="1">
    <location>
        <begin position="130"/>
        <end position="152"/>
    </location>
</feature>
<dbReference type="EMBL" id="MFIW01000072">
    <property type="protein sequence ID" value="OGF97638.1"/>
    <property type="molecule type" value="Genomic_DNA"/>
</dbReference>
<dbReference type="Proteomes" id="UP000179034">
    <property type="component" value="Unassembled WGS sequence"/>
</dbReference>
<dbReference type="Pfam" id="PF03613">
    <property type="entry name" value="EIID-AGA"/>
    <property type="match status" value="1"/>
</dbReference>
<dbReference type="InterPro" id="IPR050303">
    <property type="entry name" value="GatZ_KbaZ_carbometab"/>
</dbReference>